<accession>A0A0F9MBW3</accession>
<protein>
    <submittedName>
        <fullName evidence="2">Uncharacterized protein</fullName>
    </submittedName>
</protein>
<dbReference type="AlphaFoldDB" id="A0A0F9MBW3"/>
<feature type="region of interest" description="Disordered" evidence="1">
    <location>
        <begin position="70"/>
        <end position="102"/>
    </location>
</feature>
<name>A0A0F9MBW3_9ZZZZ</name>
<sequence length="114" mass="13148">MTKDTFTAALKHAQEVQGAYQIKPSRRDALYDELASEGDADVLDALKRLGRSDKTINYFNIKAFIDESRAAREWGNRNKQKPEPPMEGSPAPEYEDMPPEVQKTIDSFRDKWKW</sequence>
<feature type="compositionally biased region" description="Basic and acidic residues" evidence="1">
    <location>
        <begin position="70"/>
        <end position="84"/>
    </location>
</feature>
<proteinExistence type="predicted"/>
<dbReference type="EMBL" id="LAZR01009183">
    <property type="protein sequence ID" value="KKM74170.1"/>
    <property type="molecule type" value="Genomic_DNA"/>
</dbReference>
<evidence type="ECO:0000313" key="2">
    <source>
        <dbReference type="EMBL" id="KKM74170.1"/>
    </source>
</evidence>
<gene>
    <name evidence="2" type="ORF">LCGC14_1403050</name>
</gene>
<organism evidence="2">
    <name type="scientific">marine sediment metagenome</name>
    <dbReference type="NCBI Taxonomy" id="412755"/>
    <lineage>
        <taxon>unclassified sequences</taxon>
        <taxon>metagenomes</taxon>
        <taxon>ecological metagenomes</taxon>
    </lineage>
</organism>
<evidence type="ECO:0000256" key="1">
    <source>
        <dbReference type="SAM" id="MobiDB-lite"/>
    </source>
</evidence>
<reference evidence="2" key="1">
    <citation type="journal article" date="2015" name="Nature">
        <title>Complex archaea that bridge the gap between prokaryotes and eukaryotes.</title>
        <authorList>
            <person name="Spang A."/>
            <person name="Saw J.H."/>
            <person name="Jorgensen S.L."/>
            <person name="Zaremba-Niedzwiedzka K."/>
            <person name="Martijn J."/>
            <person name="Lind A.E."/>
            <person name="van Eijk R."/>
            <person name="Schleper C."/>
            <person name="Guy L."/>
            <person name="Ettema T.J."/>
        </authorList>
    </citation>
    <scope>NUCLEOTIDE SEQUENCE</scope>
</reference>
<comment type="caution">
    <text evidence="2">The sequence shown here is derived from an EMBL/GenBank/DDBJ whole genome shotgun (WGS) entry which is preliminary data.</text>
</comment>